<feature type="region of interest" description="Disordered" evidence="1">
    <location>
        <begin position="93"/>
        <end position="115"/>
    </location>
</feature>
<dbReference type="WBParaSite" id="Gr19_v10_g4179.t1">
    <property type="protein sequence ID" value="Gr19_v10_g4179.t1"/>
    <property type="gene ID" value="Gr19_v10_g4179"/>
</dbReference>
<dbReference type="AlphaFoldDB" id="A0A914HVJ9"/>
<organism evidence="2 3">
    <name type="scientific">Globodera rostochiensis</name>
    <name type="common">Golden nematode worm</name>
    <name type="synonym">Heterodera rostochiensis</name>
    <dbReference type="NCBI Taxonomy" id="31243"/>
    <lineage>
        <taxon>Eukaryota</taxon>
        <taxon>Metazoa</taxon>
        <taxon>Ecdysozoa</taxon>
        <taxon>Nematoda</taxon>
        <taxon>Chromadorea</taxon>
        <taxon>Rhabditida</taxon>
        <taxon>Tylenchina</taxon>
        <taxon>Tylenchomorpha</taxon>
        <taxon>Tylenchoidea</taxon>
        <taxon>Heteroderidae</taxon>
        <taxon>Heteroderinae</taxon>
        <taxon>Globodera</taxon>
    </lineage>
</organism>
<protein>
    <submittedName>
        <fullName evidence="3">Uncharacterized protein</fullName>
    </submittedName>
</protein>
<evidence type="ECO:0000256" key="1">
    <source>
        <dbReference type="SAM" id="MobiDB-lite"/>
    </source>
</evidence>
<sequence length="115" mass="13726">MRSLFFSYFGLRRRVRYWRRNKFIRPIKTYEGAMKVKVFVSGLFFFLGWSYFGRIYFSRSATVDEDGRKRVQSIASRVKNREHVNILELMTGKESKPRRPPVELAKTEFPADDFG</sequence>
<name>A0A914HVJ9_GLORO</name>
<reference evidence="3" key="1">
    <citation type="submission" date="2022-11" db="UniProtKB">
        <authorList>
            <consortium name="WormBaseParasite"/>
        </authorList>
    </citation>
    <scope>IDENTIFICATION</scope>
</reference>
<proteinExistence type="predicted"/>
<accession>A0A914HVJ9</accession>
<keyword evidence="2" id="KW-1185">Reference proteome</keyword>
<evidence type="ECO:0000313" key="3">
    <source>
        <dbReference type="WBParaSite" id="Gr19_v10_g4179.t1"/>
    </source>
</evidence>
<dbReference type="Proteomes" id="UP000887572">
    <property type="component" value="Unplaced"/>
</dbReference>
<evidence type="ECO:0000313" key="2">
    <source>
        <dbReference type="Proteomes" id="UP000887572"/>
    </source>
</evidence>